<gene>
    <name evidence="2" type="ORF">CQW44_38000</name>
</gene>
<dbReference type="AlphaFoldDB" id="A0A3R8S6F2"/>
<feature type="signal peptide" evidence="1">
    <location>
        <begin position="1"/>
        <end position="18"/>
    </location>
</feature>
<evidence type="ECO:0000313" key="2">
    <source>
        <dbReference type="EMBL" id="RRQ75601.1"/>
    </source>
</evidence>
<feature type="non-terminal residue" evidence="2">
    <location>
        <position position="68"/>
    </location>
</feature>
<protein>
    <submittedName>
        <fullName evidence="2">Uncharacterized protein</fullName>
    </submittedName>
</protein>
<evidence type="ECO:0000256" key="1">
    <source>
        <dbReference type="SAM" id="SignalP"/>
    </source>
</evidence>
<organism evidence="2 3">
    <name type="scientific">Streptomyces griseofuscus</name>
    <dbReference type="NCBI Taxonomy" id="146922"/>
    <lineage>
        <taxon>Bacteria</taxon>
        <taxon>Bacillati</taxon>
        <taxon>Actinomycetota</taxon>
        <taxon>Actinomycetes</taxon>
        <taxon>Kitasatosporales</taxon>
        <taxon>Streptomycetaceae</taxon>
        <taxon>Streptomyces</taxon>
    </lineage>
</organism>
<proteinExistence type="predicted"/>
<keyword evidence="1" id="KW-0732">Signal</keyword>
<dbReference type="RefSeq" id="WP_125215337.1">
    <property type="nucleotide sequence ID" value="NZ_PDES01000103.1"/>
</dbReference>
<evidence type="ECO:0000313" key="3">
    <source>
        <dbReference type="Proteomes" id="UP000276379"/>
    </source>
</evidence>
<name>A0A3R8S6F2_9ACTN</name>
<dbReference type="Proteomes" id="UP000276379">
    <property type="component" value="Unassembled WGS sequence"/>
</dbReference>
<accession>A0A3R8S6F2</accession>
<reference evidence="2 3" key="1">
    <citation type="submission" date="2017-10" db="EMBL/GenBank/DDBJ databases">
        <title>Draft genome of actinobacteria isolated from guarana (Paullinia cupana (Mart.) Ducke.</title>
        <authorList>
            <person name="Siqueira K.A."/>
            <person name="Liotti R.G."/>
            <person name="Mendes T.A."/>
            <person name="Soares M.A."/>
        </authorList>
    </citation>
    <scope>NUCLEOTIDE SEQUENCE [LARGE SCALE GENOMIC DNA]</scope>
    <source>
        <strain evidence="2 3">199</strain>
    </source>
</reference>
<keyword evidence="3" id="KW-1185">Reference proteome</keyword>
<feature type="chain" id="PRO_5039230778" evidence="1">
    <location>
        <begin position="19"/>
        <end position="68"/>
    </location>
</feature>
<sequence length="68" mass="7309">MKRILIALVLLIPLLGIAQDNSPIDKLFSKYANKDGFSTVNISGKLLNFASKSDDPNSKEASMKNAAA</sequence>
<dbReference type="EMBL" id="PDES01000103">
    <property type="protein sequence ID" value="RRQ75601.1"/>
    <property type="molecule type" value="Genomic_DNA"/>
</dbReference>
<comment type="caution">
    <text evidence="2">The sequence shown here is derived from an EMBL/GenBank/DDBJ whole genome shotgun (WGS) entry which is preliminary data.</text>
</comment>